<evidence type="ECO:0000313" key="1">
    <source>
        <dbReference type="EMBL" id="MBW0553582.1"/>
    </source>
</evidence>
<gene>
    <name evidence="1" type="ORF">O181_093297</name>
</gene>
<dbReference type="Proteomes" id="UP000765509">
    <property type="component" value="Unassembled WGS sequence"/>
</dbReference>
<sequence>MQEGLLELLKKEGKRKSSSFNPQEIPIHKDMPLPRSFRQECSLSFYEKFMATSTTFTEKRPKTLPISVKITRQIPIPLNKEILRNKNPIFKISAKYYSLWLYGKDVEIFLQKFGKIEKIEGASGSDIARQMKFWTKDEDISYHIEEF</sequence>
<comment type="caution">
    <text evidence="1">The sequence shown here is derived from an EMBL/GenBank/DDBJ whole genome shotgun (WGS) entry which is preliminary data.</text>
</comment>
<reference evidence="1" key="1">
    <citation type="submission" date="2021-03" db="EMBL/GenBank/DDBJ databases">
        <title>Draft genome sequence of rust myrtle Austropuccinia psidii MF-1, a brazilian biotype.</title>
        <authorList>
            <person name="Quecine M.C."/>
            <person name="Pachon D.M.R."/>
            <person name="Bonatelli M.L."/>
            <person name="Correr F.H."/>
            <person name="Franceschini L.M."/>
            <person name="Leite T.F."/>
            <person name="Margarido G.R.A."/>
            <person name="Almeida C.A."/>
            <person name="Ferrarezi J.A."/>
            <person name="Labate C.A."/>
        </authorList>
    </citation>
    <scope>NUCLEOTIDE SEQUENCE</scope>
    <source>
        <strain evidence="1">MF-1</strain>
    </source>
</reference>
<proteinExistence type="predicted"/>
<dbReference type="AlphaFoldDB" id="A0A9Q3PAD6"/>
<protein>
    <submittedName>
        <fullName evidence="1">Uncharacterized protein</fullName>
    </submittedName>
</protein>
<organism evidence="1 2">
    <name type="scientific">Austropuccinia psidii MF-1</name>
    <dbReference type="NCBI Taxonomy" id="1389203"/>
    <lineage>
        <taxon>Eukaryota</taxon>
        <taxon>Fungi</taxon>
        <taxon>Dikarya</taxon>
        <taxon>Basidiomycota</taxon>
        <taxon>Pucciniomycotina</taxon>
        <taxon>Pucciniomycetes</taxon>
        <taxon>Pucciniales</taxon>
        <taxon>Sphaerophragmiaceae</taxon>
        <taxon>Austropuccinia</taxon>
    </lineage>
</organism>
<dbReference type="OrthoDB" id="2152029at2759"/>
<dbReference type="EMBL" id="AVOT02060033">
    <property type="protein sequence ID" value="MBW0553582.1"/>
    <property type="molecule type" value="Genomic_DNA"/>
</dbReference>
<evidence type="ECO:0000313" key="2">
    <source>
        <dbReference type="Proteomes" id="UP000765509"/>
    </source>
</evidence>
<name>A0A9Q3PAD6_9BASI</name>
<accession>A0A9Q3PAD6</accession>
<keyword evidence="2" id="KW-1185">Reference proteome</keyword>